<protein>
    <submittedName>
        <fullName evidence="2">Uncharacterized protein LOC129928310 isoform X1</fullName>
    </submittedName>
</protein>
<gene>
    <name evidence="2" type="primary">LOC129928310</name>
</gene>
<proteinExistence type="predicted"/>
<accession>A0A9W3BF97</accession>
<organism evidence="1 2">
    <name type="scientific">Biomphalaria glabrata</name>
    <name type="common">Bloodfluke planorb</name>
    <name type="synonym">Freshwater snail</name>
    <dbReference type="NCBI Taxonomy" id="6526"/>
    <lineage>
        <taxon>Eukaryota</taxon>
        <taxon>Metazoa</taxon>
        <taxon>Spiralia</taxon>
        <taxon>Lophotrochozoa</taxon>
        <taxon>Mollusca</taxon>
        <taxon>Gastropoda</taxon>
        <taxon>Heterobranchia</taxon>
        <taxon>Euthyneura</taxon>
        <taxon>Panpulmonata</taxon>
        <taxon>Hygrophila</taxon>
        <taxon>Lymnaeoidea</taxon>
        <taxon>Planorbidae</taxon>
        <taxon>Biomphalaria</taxon>
    </lineage>
</organism>
<reference evidence="2" key="1">
    <citation type="submission" date="2025-08" db="UniProtKB">
        <authorList>
            <consortium name="RefSeq"/>
        </authorList>
    </citation>
    <scope>IDENTIFICATION</scope>
</reference>
<dbReference type="Proteomes" id="UP001165740">
    <property type="component" value="Chromosome 9"/>
</dbReference>
<dbReference type="RefSeq" id="XP_055898111.1">
    <property type="nucleotide sequence ID" value="XM_056042136.1"/>
</dbReference>
<dbReference type="GeneID" id="129928310"/>
<name>A0A9W3BF97_BIOGL</name>
<sequence>MVVIILTLSKAITKIHPSSFLIVAIVSACADHLRQSLNETNKKKFCSSVSKFTNCMVSTHIAMGSPFGANLTNFIGPAIYKSVQQVCAIRCSTTVNGKLDTKPPKNLLKAGNKLKLCAFDFILSNKFDKKRSCEHLQEVVKCFILASTKKSYLMRTDELQAGTYVLAEILRMSFQINCPDDLVKERLIQTCRGRYNIKN</sequence>
<evidence type="ECO:0000313" key="1">
    <source>
        <dbReference type="Proteomes" id="UP001165740"/>
    </source>
</evidence>
<keyword evidence="1" id="KW-1185">Reference proteome</keyword>
<evidence type="ECO:0000313" key="2">
    <source>
        <dbReference type="RefSeq" id="XP_055898111.1"/>
    </source>
</evidence>
<dbReference type="OrthoDB" id="10298593at2759"/>
<dbReference type="AlphaFoldDB" id="A0A9W3BF97"/>